<accession>A0ABQ3UTP5</accession>
<dbReference type="EMBL" id="BNJG01000002">
    <property type="protein sequence ID" value="GHO55752.1"/>
    <property type="molecule type" value="Genomic_DNA"/>
</dbReference>
<organism evidence="1 2">
    <name type="scientific">Ktedonobacter robiniae</name>
    <dbReference type="NCBI Taxonomy" id="2778365"/>
    <lineage>
        <taxon>Bacteria</taxon>
        <taxon>Bacillati</taxon>
        <taxon>Chloroflexota</taxon>
        <taxon>Ktedonobacteria</taxon>
        <taxon>Ktedonobacterales</taxon>
        <taxon>Ktedonobacteraceae</taxon>
        <taxon>Ktedonobacter</taxon>
    </lineage>
</organism>
<dbReference type="Proteomes" id="UP000654345">
    <property type="component" value="Unassembled WGS sequence"/>
</dbReference>
<keyword evidence="2" id="KW-1185">Reference proteome</keyword>
<sequence length="87" mass="9859">MPDIRLQAIESQDHLPLFLQSGFDPLLIGDTQSDQFFIAMHQIGHAALSDTHSACLERLVDFRDRAMFSKAPLTDQGDDLQTKFPMR</sequence>
<evidence type="ECO:0000313" key="1">
    <source>
        <dbReference type="EMBL" id="GHO55752.1"/>
    </source>
</evidence>
<name>A0ABQ3UTP5_9CHLR</name>
<comment type="caution">
    <text evidence="1">The sequence shown here is derived from an EMBL/GenBank/DDBJ whole genome shotgun (WGS) entry which is preliminary data.</text>
</comment>
<proteinExistence type="predicted"/>
<reference evidence="1 2" key="1">
    <citation type="journal article" date="2021" name="Int. J. Syst. Evol. Microbiol.">
        <title>Reticulibacter mediterranei gen. nov., sp. nov., within the new family Reticulibacteraceae fam. nov., and Ktedonospora formicarum gen. nov., sp. nov., Ktedonobacter robiniae sp. nov., Dictyobacter formicarum sp. nov. and Dictyobacter arantiisoli sp. nov., belonging to the class Ktedonobacteria.</title>
        <authorList>
            <person name="Yabe S."/>
            <person name="Zheng Y."/>
            <person name="Wang C.M."/>
            <person name="Sakai Y."/>
            <person name="Abe K."/>
            <person name="Yokota A."/>
            <person name="Donadio S."/>
            <person name="Cavaletti L."/>
            <person name="Monciardini P."/>
        </authorList>
    </citation>
    <scope>NUCLEOTIDE SEQUENCE [LARGE SCALE GENOMIC DNA]</scope>
    <source>
        <strain evidence="1 2">SOSP1-30</strain>
    </source>
</reference>
<protein>
    <submittedName>
        <fullName evidence="1">Uncharacterized protein</fullName>
    </submittedName>
</protein>
<gene>
    <name evidence="1" type="ORF">KSB_42270</name>
</gene>
<evidence type="ECO:0000313" key="2">
    <source>
        <dbReference type="Proteomes" id="UP000654345"/>
    </source>
</evidence>